<organism evidence="7 8">
    <name type="scientific">Winogradskyella sediminis</name>
    <dbReference type="NCBI Taxonomy" id="1382466"/>
    <lineage>
        <taxon>Bacteria</taxon>
        <taxon>Pseudomonadati</taxon>
        <taxon>Bacteroidota</taxon>
        <taxon>Flavobacteriia</taxon>
        <taxon>Flavobacteriales</taxon>
        <taxon>Flavobacteriaceae</taxon>
        <taxon>Winogradskyella</taxon>
    </lineage>
</organism>
<name>A0A1H1PH91_9FLAO</name>
<dbReference type="GO" id="GO:0051301">
    <property type="term" value="P:cell division"/>
    <property type="evidence" value="ECO:0007669"/>
    <property type="project" value="InterPro"/>
</dbReference>
<dbReference type="Proteomes" id="UP000198963">
    <property type="component" value="Chromosome I"/>
</dbReference>
<keyword evidence="2 6" id="KW-0812">Transmembrane</keyword>
<keyword evidence="4 6" id="KW-1133">Transmembrane helix</keyword>
<accession>A0A1H1PH91</accession>
<feature type="transmembrane region" description="Helical" evidence="6">
    <location>
        <begin position="331"/>
        <end position="352"/>
    </location>
</feature>
<feature type="transmembrane region" description="Helical" evidence="6">
    <location>
        <begin position="185"/>
        <end position="201"/>
    </location>
</feature>
<sequence length="426" mass="48045">MIRENHRGFKFDWVTIVLFLLLVGFGYLNILSASHVGEVTNYFDTSELYGKQLVFLGLTFVLIIFILSFEAKFYERFASIIYLVAILSLIGLFIFGKDVNGARSWYGIGSMTIQPSEFAKFATALAVAKYISDLQTNMTTLKDQVRVAAIIFIPALLILLQNDAGSTIVYLAFFFVFYREGLQQVYLVIALSLIILAVLGLKFGVLITALVVVTVLTFVYFFRKKKRGSILQYVAALIVALAFSYGVKLFYEHGLKTHQQNRISLWLRLEKDPAKLERMKKEEAYNLIQSEQAISSGRITGKGFLQGTRTTGKFVPEQETDYIFSTVGEEWGFIGTSFVVIIFVVLIVRILYLAESQKSQFSRVYGYGVASILFVHFTINIGMVMGLIPTVGIPLPFFSYGGSGLWGFTILLFIFVKLDSNKINEW</sequence>
<reference evidence="7 8" key="1">
    <citation type="submission" date="2016-10" db="EMBL/GenBank/DDBJ databases">
        <authorList>
            <person name="Varghese N."/>
            <person name="Submissions S."/>
        </authorList>
    </citation>
    <scope>NUCLEOTIDE SEQUENCE [LARGE SCALE GENOMIC DNA]</scope>
    <source>
        <strain evidence="7 8">RHA_55</strain>
    </source>
</reference>
<keyword evidence="5 6" id="KW-0472">Membrane</keyword>
<keyword evidence="3" id="KW-0133">Cell shape</keyword>
<evidence type="ECO:0000256" key="5">
    <source>
        <dbReference type="ARBA" id="ARBA00023136"/>
    </source>
</evidence>
<dbReference type="InterPro" id="IPR001182">
    <property type="entry name" value="FtsW/RodA"/>
</dbReference>
<evidence type="ECO:0000256" key="2">
    <source>
        <dbReference type="ARBA" id="ARBA00022692"/>
    </source>
</evidence>
<dbReference type="RefSeq" id="WP_092444602.1">
    <property type="nucleotide sequence ID" value="NZ_LT629774.1"/>
</dbReference>
<comment type="subcellular location">
    <subcellularLocation>
        <location evidence="1">Membrane</location>
        <topology evidence="1">Multi-pass membrane protein</topology>
    </subcellularLocation>
</comment>
<dbReference type="PANTHER" id="PTHR30474">
    <property type="entry name" value="CELL CYCLE PROTEIN"/>
    <property type="match status" value="1"/>
</dbReference>
<evidence type="ECO:0000256" key="3">
    <source>
        <dbReference type="ARBA" id="ARBA00022960"/>
    </source>
</evidence>
<feature type="transmembrane region" description="Helical" evidence="6">
    <location>
        <begin position="230"/>
        <end position="251"/>
    </location>
</feature>
<dbReference type="STRING" id="1249933.SAMN04489797_0865"/>
<feature type="transmembrane region" description="Helical" evidence="6">
    <location>
        <begin position="207"/>
        <end position="223"/>
    </location>
</feature>
<gene>
    <name evidence="7" type="ORF">SAMN04489797_0865</name>
</gene>
<dbReference type="GO" id="GO:0015648">
    <property type="term" value="F:lipid-linked peptidoglycan transporter activity"/>
    <property type="evidence" value="ECO:0007669"/>
    <property type="project" value="TreeGrafter"/>
</dbReference>
<dbReference type="GO" id="GO:0008360">
    <property type="term" value="P:regulation of cell shape"/>
    <property type="evidence" value="ECO:0007669"/>
    <property type="project" value="UniProtKB-KW"/>
</dbReference>
<feature type="transmembrane region" description="Helical" evidence="6">
    <location>
        <begin position="53"/>
        <end position="70"/>
    </location>
</feature>
<evidence type="ECO:0000256" key="6">
    <source>
        <dbReference type="SAM" id="Phobius"/>
    </source>
</evidence>
<evidence type="ECO:0000313" key="7">
    <source>
        <dbReference type="EMBL" id="SDS10019.1"/>
    </source>
</evidence>
<dbReference type="PANTHER" id="PTHR30474:SF1">
    <property type="entry name" value="PEPTIDOGLYCAN GLYCOSYLTRANSFERASE MRDB"/>
    <property type="match status" value="1"/>
</dbReference>
<feature type="transmembrane region" description="Helical" evidence="6">
    <location>
        <begin position="147"/>
        <end position="178"/>
    </location>
</feature>
<feature type="transmembrane region" description="Helical" evidence="6">
    <location>
        <begin position="12"/>
        <end position="33"/>
    </location>
</feature>
<proteinExistence type="predicted"/>
<evidence type="ECO:0000313" key="8">
    <source>
        <dbReference type="Proteomes" id="UP000198963"/>
    </source>
</evidence>
<feature type="transmembrane region" description="Helical" evidence="6">
    <location>
        <begin position="397"/>
        <end position="416"/>
    </location>
</feature>
<keyword evidence="8" id="KW-1185">Reference proteome</keyword>
<dbReference type="GO" id="GO:0005886">
    <property type="term" value="C:plasma membrane"/>
    <property type="evidence" value="ECO:0007669"/>
    <property type="project" value="TreeGrafter"/>
</dbReference>
<dbReference type="GO" id="GO:0032153">
    <property type="term" value="C:cell division site"/>
    <property type="evidence" value="ECO:0007669"/>
    <property type="project" value="TreeGrafter"/>
</dbReference>
<feature type="transmembrane region" description="Helical" evidence="6">
    <location>
        <begin position="364"/>
        <end position="385"/>
    </location>
</feature>
<dbReference type="AlphaFoldDB" id="A0A1H1PH91"/>
<feature type="transmembrane region" description="Helical" evidence="6">
    <location>
        <begin position="77"/>
        <end position="96"/>
    </location>
</feature>
<protein>
    <submittedName>
        <fullName evidence="7">Rod shape determining protein RodA</fullName>
    </submittedName>
</protein>
<dbReference type="EMBL" id="LT629774">
    <property type="protein sequence ID" value="SDS10019.1"/>
    <property type="molecule type" value="Genomic_DNA"/>
</dbReference>
<dbReference type="NCBIfam" id="NF037961">
    <property type="entry name" value="RodA_shape"/>
    <property type="match status" value="1"/>
</dbReference>
<dbReference type="Pfam" id="PF01098">
    <property type="entry name" value="FTSW_RODA_SPOVE"/>
    <property type="match status" value="1"/>
</dbReference>
<evidence type="ECO:0000256" key="1">
    <source>
        <dbReference type="ARBA" id="ARBA00004141"/>
    </source>
</evidence>
<evidence type="ECO:0000256" key="4">
    <source>
        <dbReference type="ARBA" id="ARBA00022989"/>
    </source>
</evidence>